<evidence type="ECO:0000256" key="2">
    <source>
        <dbReference type="ARBA" id="ARBA00022722"/>
    </source>
</evidence>
<sequence length="306" mass="35340">MFTGIGTRLRQRILLPTRRFYNPYLKKRPIWSQPTTIMTTLHDSNNDTTLNPPAALIPGALKQPIVWIDCEMTGLDHINDKIIEVCCIITDGQLNVADEDGYESVIHYDKSIMDNMNEWCINQHGFSGLTQKVLDSVKTREQVEEELLNYIKKWIPDQRQGVLAGNSVHMDRLFMLNEFPKVIDHLFYRIIDVSSIMEVARRHNPQLASVTYKKKGAHTAKADILESIEQLKFYENHYFKNDTETKEFVDRRKAEIQREAENAKEKEDNKRDSEGNPELETSSQPEKKIKLDSADDSSNNVITSAR</sequence>
<keyword evidence="8" id="KW-1185">Reference proteome</keyword>
<dbReference type="InterPro" id="IPR022894">
    <property type="entry name" value="Oligoribonuclease"/>
</dbReference>
<dbReference type="PaxDb" id="284590-Q6CKQ0"/>
<keyword evidence="2" id="KW-0540">Nuclease</keyword>
<name>Q6CKQ0_KLULA</name>
<protein>
    <submittedName>
        <fullName evidence="7">KLLA0F08998p</fullName>
    </submittedName>
</protein>
<dbReference type="STRING" id="284590.Q6CKQ0"/>
<evidence type="ECO:0000313" key="8">
    <source>
        <dbReference type="Proteomes" id="UP000000598"/>
    </source>
</evidence>
<organism evidence="7 8">
    <name type="scientific">Kluyveromyces lactis (strain ATCC 8585 / CBS 2359 / DSM 70799 / NBRC 1267 / NRRL Y-1140 / WM37)</name>
    <name type="common">Yeast</name>
    <name type="synonym">Candida sphaerica</name>
    <dbReference type="NCBI Taxonomy" id="284590"/>
    <lineage>
        <taxon>Eukaryota</taxon>
        <taxon>Fungi</taxon>
        <taxon>Dikarya</taxon>
        <taxon>Ascomycota</taxon>
        <taxon>Saccharomycotina</taxon>
        <taxon>Saccharomycetes</taxon>
        <taxon>Saccharomycetales</taxon>
        <taxon>Saccharomycetaceae</taxon>
        <taxon>Kluyveromyces</taxon>
    </lineage>
</organism>
<dbReference type="Pfam" id="PF00929">
    <property type="entry name" value="RNase_T"/>
    <property type="match status" value="1"/>
</dbReference>
<dbReference type="InterPro" id="IPR012337">
    <property type="entry name" value="RNaseH-like_sf"/>
</dbReference>
<accession>Q6CKQ0</accession>
<dbReference type="NCBIfam" id="NF003765">
    <property type="entry name" value="PRK05359.1"/>
    <property type="match status" value="1"/>
</dbReference>
<dbReference type="OMA" id="DNCYESV"/>
<dbReference type="AlphaFoldDB" id="Q6CKQ0"/>
<reference evidence="7 8" key="1">
    <citation type="journal article" date="2004" name="Nature">
        <title>Genome evolution in yeasts.</title>
        <authorList>
            <consortium name="Genolevures"/>
            <person name="Dujon B."/>
            <person name="Sherman D."/>
            <person name="Fischer G."/>
            <person name="Durrens P."/>
            <person name="Casaregola S."/>
            <person name="Lafontaine I."/>
            <person name="de Montigny J."/>
            <person name="Marck C."/>
            <person name="Neuveglise C."/>
            <person name="Talla E."/>
            <person name="Goffard N."/>
            <person name="Frangeul L."/>
            <person name="Aigle M."/>
            <person name="Anthouard V."/>
            <person name="Babour A."/>
            <person name="Barbe V."/>
            <person name="Barnay S."/>
            <person name="Blanchin S."/>
            <person name="Beckerich J.M."/>
            <person name="Beyne E."/>
            <person name="Bleykasten C."/>
            <person name="Boisrame A."/>
            <person name="Boyer J."/>
            <person name="Cattolico L."/>
            <person name="Confanioleri F."/>
            <person name="de Daruvar A."/>
            <person name="Despons L."/>
            <person name="Fabre E."/>
            <person name="Fairhead C."/>
            <person name="Ferry-Dumazet H."/>
            <person name="Groppi A."/>
            <person name="Hantraye F."/>
            <person name="Hennequin C."/>
            <person name="Jauniaux N."/>
            <person name="Joyet P."/>
            <person name="Kachouri R."/>
            <person name="Kerrest A."/>
            <person name="Koszul R."/>
            <person name="Lemaire M."/>
            <person name="Lesur I."/>
            <person name="Ma L."/>
            <person name="Muller H."/>
            <person name="Nicaud J.M."/>
            <person name="Nikolski M."/>
            <person name="Oztas S."/>
            <person name="Ozier-Kalogeropoulos O."/>
            <person name="Pellenz S."/>
            <person name="Potier S."/>
            <person name="Richard G.F."/>
            <person name="Straub M.L."/>
            <person name="Suleau A."/>
            <person name="Swennene D."/>
            <person name="Tekaia F."/>
            <person name="Wesolowski-Louvel M."/>
            <person name="Westhof E."/>
            <person name="Wirth B."/>
            <person name="Zeniou-Meyer M."/>
            <person name="Zivanovic I."/>
            <person name="Bolotin-Fukuhara M."/>
            <person name="Thierry A."/>
            <person name="Bouchier C."/>
            <person name="Caudron B."/>
            <person name="Scarpelli C."/>
            <person name="Gaillardin C."/>
            <person name="Weissenbach J."/>
            <person name="Wincker P."/>
            <person name="Souciet J.L."/>
        </authorList>
    </citation>
    <scope>NUCLEOTIDE SEQUENCE [LARGE SCALE GENOMIC DNA]</scope>
    <source>
        <strain evidence="8">ATCC 8585 / CBS 2359 / DSM 70799 / NBRC 1267 / NRRL Y-1140 / WM37</strain>
    </source>
</reference>
<feature type="domain" description="Exonuclease" evidence="6">
    <location>
        <begin position="64"/>
        <end position="240"/>
    </location>
</feature>
<dbReference type="Proteomes" id="UP000000598">
    <property type="component" value="Chromosome F"/>
</dbReference>
<keyword evidence="3" id="KW-0378">Hydrolase</keyword>
<evidence type="ECO:0000259" key="6">
    <source>
        <dbReference type="SMART" id="SM00479"/>
    </source>
</evidence>
<evidence type="ECO:0000313" key="7">
    <source>
        <dbReference type="EMBL" id="CAG98197.1"/>
    </source>
</evidence>
<dbReference type="InParanoid" id="Q6CKQ0"/>
<dbReference type="InterPro" id="IPR013520">
    <property type="entry name" value="Ribonucl_H"/>
</dbReference>
<evidence type="ECO:0000256" key="3">
    <source>
        <dbReference type="ARBA" id="ARBA00022801"/>
    </source>
</evidence>
<dbReference type="CDD" id="cd06135">
    <property type="entry name" value="Orn"/>
    <property type="match status" value="1"/>
</dbReference>
<dbReference type="EMBL" id="CR382126">
    <property type="protein sequence ID" value="CAG98197.1"/>
    <property type="molecule type" value="Genomic_DNA"/>
</dbReference>
<evidence type="ECO:0000256" key="5">
    <source>
        <dbReference type="SAM" id="MobiDB-lite"/>
    </source>
</evidence>
<comment type="similarity">
    <text evidence="1">Belongs to the oligoribonuclease family.</text>
</comment>
<keyword evidence="4" id="KW-0269">Exonuclease</keyword>
<proteinExistence type="inferred from homology"/>
<dbReference type="KEGG" id="kla:KLLA0_F08998g"/>
<gene>
    <name evidence="7" type="ORF">KLLA0_F08998g</name>
</gene>
<dbReference type="SUPFAM" id="SSF53098">
    <property type="entry name" value="Ribonuclease H-like"/>
    <property type="match status" value="1"/>
</dbReference>
<dbReference type="Gene3D" id="3.30.420.10">
    <property type="entry name" value="Ribonuclease H-like superfamily/Ribonuclease H"/>
    <property type="match status" value="1"/>
</dbReference>
<feature type="region of interest" description="Disordered" evidence="5">
    <location>
        <begin position="258"/>
        <end position="306"/>
    </location>
</feature>
<dbReference type="eggNOG" id="KOG3242">
    <property type="taxonomic scope" value="Eukaryota"/>
</dbReference>
<dbReference type="SMART" id="SM00479">
    <property type="entry name" value="EXOIII"/>
    <property type="match status" value="1"/>
</dbReference>
<evidence type="ECO:0000256" key="1">
    <source>
        <dbReference type="ARBA" id="ARBA00009921"/>
    </source>
</evidence>
<feature type="compositionally biased region" description="Basic and acidic residues" evidence="5">
    <location>
        <begin position="258"/>
        <end position="274"/>
    </location>
</feature>
<evidence type="ECO:0000256" key="4">
    <source>
        <dbReference type="ARBA" id="ARBA00022839"/>
    </source>
</evidence>
<dbReference type="FunCoup" id="Q6CKQ0">
    <property type="interactions" value="800"/>
</dbReference>
<feature type="compositionally biased region" description="Polar residues" evidence="5">
    <location>
        <begin position="296"/>
        <end position="306"/>
    </location>
</feature>
<dbReference type="FunFam" id="3.30.420.10:FF:000003">
    <property type="entry name" value="Oligoribonuclease"/>
    <property type="match status" value="1"/>
</dbReference>
<dbReference type="InterPro" id="IPR036397">
    <property type="entry name" value="RNaseH_sf"/>
</dbReference>
<dbReference type="GO" id="GO:0000175">
    <property type="term" value="F:3'-5'-RNA exonuclease activity"/>
    <property type="evidence" value="ECO:0007669"/>
    <property type="project" value="InterPro"/>
</dbReference>
<dbReference type="HOGENOM" id="CLU_064761_0_2_1"/>
<dbReference type="GO" id="GO:0003676">
    <property type="term" value="F:nucleic acid binding"/>
    <property type="evidence" value="ECO:0007669"/>
    <property type="project" value="InterPro"/>
</dbReference>
<dbReference type="GO" id="GO:0005739">
    <property type="term" value="C:mitochondrion"/>
    <property type="evidence" value="ECO:0007669"/>
    <property type="project" value="TreeGrafter"/>
</dbReference>
<dbReference type="PANTHER" id="PTHR11046:SF0">
    <property type="entry name" value="OLIGORIBONUCLEASE, MITOCHONDRIAL"/>
    <property type="match status" value="1"/>
</dbReference>
<dbReference type="PANTHER" id="PTHR11046">
    <property type="entry name" value="OLIGORIBONUCLEASE, MITOCHONDRIAL"/>
    <property type="match status" value="1"/>
</dbReference>